<sequence>METFYRILVFLHIFSAIVGIGPGFVLTTITKFAKTLAQARYAHFVKLKVHVLVMIGGTMVLLTGLTMGAIKPVLFQQGWYLTSMILYLIALVLGPTLLKKHSRAVRDILEDPSLKELPAQYEESSKKLLHLEYLVNTFLFIVIVLMITKPF</sequence>
<evidence type="ECO:0000256" key="1">
    <source>
        <dbReference type="SAM" id="Phobius"/>
    </source>
</evidence>
<proteinExistence type="predicted"/>
<keyword evidence="1" id="KW-0812">Transmembrane</keyword>
<dbReference type="Proteomes" id="UP000572212">
    <property type="component" value="Unassembled WGS sequence"/>
</dbReference>
<comment type="caution">
    <text evidence="2">The sequence shown here is derived from an EMBL/GenBank/DDBJ whole genome shotgun (WGS) entry which is preliminary data.</text>
</comment>
<dbReference type="InterPro" id="IPR018729">
    <property type="entry name" value="DUF2269_transmembrane"/>
</dbReference>
<dbReference type="AlphaFoldDB" id="A0A841RDR4"/>
<dbReference type="Pfam" id="PF10027">
    <property type="entry name" value="DUF2269"/>
    <property type="match status" value="1"/>
</dbReference>
<protein>
    <submittedName>
        <fullName evidence="2">Putative membrane protein</fullName>
    </submittedName>
</protein>
<name>A0A841RDR4_9BACI</name>
<dbReference type="RefSeq" id="WP_184245052.1">
    <property type="nucleotide sequence ID" value="NZ_BAAACU010000002.1"/>
</dbReference>
<accession>A0A841RDR4</accession>
<evidence type="ECO:0000313" key="2">
    <source>
        <dbReference type="EMBL" id="MBB6512130.1"/>
    </source>
</evidence>
<keyword evidence="3" id="KW-1185">Reference proteome</keyword>
<keyword evidence="1" id="KW-0472">Membrane</keyword>
<gene>
    <name evidence="2" type="ORF">GGQ92_000911</name>
</gene>
<reference evidence="2 3" key="1">
    <citation type="submission" date="2020-08" db="EMBL/GenBank/DDBJ databases">
        <title>Genomic Encyclopedia of Type Strains, Phase IV (KMG-IV): sequencing the most valuable type-strain genomes for metagenomic binning, comparative biology and taxonomic classification.</title>
        <authorList>
            <person name="Goeker M."/>
        </authorList>
    </citation>
    <scope>NUCLEOTIDE SEQUENCE [LARGE SCALE GENOMIC DNA]</scope>
    <source>
        <strain evidence="2 3">DSM 11805</strain>
    </source>
</reference>
<feature type="transmembrane region" description="Helical" evidence="1">
    <location>
        <begin position="128"/>
        <end position="148"/>
    </location>
</feature>
<dbReference type="EMBL" id="JACHON010000002">
    <property type="protein sequence ID" value="MBB6512130.1"/>
    <property type="molecule type" value="Genomic_DNA"/>
</dbReference>
<feature type="transmembrane region" description="Helical" evidence="1">
    <location>
        <begin position="79"/>
        <end position="98"/>
    </location>
</feature>
<keyword evidence="1" id="KW-1133">Transmembrane helix</keyword>
<feature type="transmembrane region" description="Helical" evidence="1">
    <location>
        <begin position="6"/>
        <end position="29"/>
    </location>
</feature>
<feature type="transmembrane region" description="Helical" evidence="1">
    <location>
        <begin position="49"/>
        <end position="67"/>
    </location>
</feature>
<evidence type="ECO:0000313" key="3">
    <source>
        <dbReference type="Proteomes" id="UP000572212"/>
    </source>
</evidence>
<organism evidence="2 3">
    <name type="scientific">Gracilibacillus halotolerans</name>
    <dbReference type="NCBI Taxonomy" id="74386"/>
    <lineage>
        <taxon>Bacteria</taxon>
        <taxon>Bacillati</taxon>
        <taxon>Bacillota</taxon>
        <taxon>Bacilli</taxon>
        <taxon>Bacillales</taxon>
        <taxon>Bacillaceae</taxon>
        <taxon>Gracilibacillus</taxon>
    </lineage>
</organism>